<dbReference type="EMBL" id="AP014545">
    <property type="protein sequence ID" value="BBB25855.1"/>
    <property type="molecule type" value="Genomic_DNA"/>
</dbReference>
<protein>
    <recommendedName>
        <fullName evidence="4">YHS domain-containing protein</fullName>
    </recommendedName>
</protein>
<feature type="signal peptide" evidence="1">
    <location>
        <begin position="1"/>
        <end position="17"/>
    </location>
</feature>
<dbReference type="KEGG" id="ajp:AMJAP_1260"/>
<gene>
    <name evidence="2" type="ORF">AMJAP_1260</name>
</gene>
<reference evidence="2 3" key="1">
    <citation type="journal article" date="2008" name="Int. J. Syst. Evol. Microbiol.">
        <title>Amphritea japonica sp. nov. and Amphritea balenae sp. nov., isolated from the sediment adjacent to sperm whale carcasses off Kagoshima, Japan.</title>
        <authorList>
            <person name="Miyazaki M."/>
            <person name="Nogi Y."/>
            <person name="Fujiwara Y."/>
            <person name="Kawato M."/>
            <person name="Nagahama T."/>
            <person name="Kubokawa K."/>
            <person name="Horikoshi K."/>
        </authorList>
    </citation>
    <scope>NUCLEOTIDE SEQUENCE [LARGE SCALE GENOMIC DNA]</scope>
    <source>
        <strain evidence="2 3">ATCC BAA-1530</strain>
    </source>
</reference>
<evidence type="ECO:0000313" key="3">
    <source>
        <dbReference type="Proteomes" id="UP000595663"/>
    </source>
</evidence>
<dbReference type="OrthoDB" id="344729at2"/>
<organism evidence="2 3">
    <name type="scientific">Amphritea japonica ATCC BAA-1530</name>
    <dbReference type="NCBI Taxonomy" id="1278309"/>
    <lineage>
        <taxon>Bacteria</taxon>
        <taxon>Pseudomonadati</taxon>
        <taxon>Pseudomonadota</taxon>
        <taxon>Gammaproteobacteria</taxon>
        <taxon>Oceanospirillales</taxon>
        <taxon>Oceanospirillaceae</taxon>
        <taxon>Amphritea</taxon>
    </lineage>
</organism>
<evidence type="ECO:0000256" key="1">
    <source>
        <dbReference type="SAM" id="SignalP"/>
    </source>
</evidence>
<proteinExistence type="predicted"/>
<evidence type="ECO:0008006" key="4">
    <source>
        <dbReference type="Google" id="ProtNLM"/>
    </source>
</evidence>
<accession>A0A7R6SS49</accession>
<dbReference type="NCBIfam" id="NF041384">
    <property type="entry name" value="YHS_seleno_dom"/>
    <property type="match status" value="1"/>
</dbReference>
<keyword evidence="1" id="KW-0732">Signal</keyword>
<feature type="chain" id="PRO_5032455369" description="YHS domain-containing protein" evidence="1">
    <location>
        <begin position="18"/>
        <end position="150"/>
    </location>
</feature>
<dbReference type="Proteomes" id="UP000595663">
    <property type="component" value="Chromosome"/>
</dbReference>
<name>A0A7R6SS49_9GAMM</name>
<dbReference type="AlphaFoldDB" id="A0A7R6SS49"/>
<dbReference type="RefSeq" id="WP_019621454.1">
    <property type="nucleotide sequence ID" value="NZ_AP014545.1"/>
</dbReference>
<sequence length="150" mass="16974">MKNTLLLLLFISSLAFAAEPVSKSFFGGIAIEGHDTVAYHSPEVRESHNEVIGKKTFTVEWAGANWRFTSQASADKFAANPSQYKPQYNGHCANALSLGEGLIHTDGTVWEFFDNSLHLFYAERGRQRWLNGDWKSYKEQADKAWKEITQ</sequence>
<keyword evidence="3" id="KW-1185">Reference proteome</keyword>
<evidence type="ECO:0000313" key="2">
    <source>
        <dbReference type="EMBL" id="BBB25855.1"/>
    </source>
</evidence>